<dbReference type="Pfam" id="PF00561">
    <property type="entry name" value="Abhydrolase_1"/>
    <property type="match status" value="1"/>
</dbReference>
<evidence type="ECO:0000313" key="4">
    <source>
        <dbReference type="Proteomes" id="UP001620597"/>
    </source>
</evidence>
<dbReference type="PANTHER" id="PTHR43433">
    <property type="entry name" value="HYDROLASE, ALPHA/BETA FOLD FAMILY PROTEIN"/>
    <property type="match status" value="1"/>
</dbReference>
<dbReference type="Proteomes" id="UP001620597">
    <property type="component" value="Unassembled WGS sequence"/>
</dbReference>
<dbReference type="RefSeq" id="WP_416207295.1">
    <property type="nucleotide sequence ID" value="NZ_JBBKTX010000030.1"/>
</dbReference>
<protein>
    <submittedName>
        <fullName evidence="3">Alpha/beta fold hydrolase</fullName>
    </submittedName>
</protein>
<organism evidence="3 4">
    <name type="scientific">Oceanobacter antarcticus</name>
    <dbReference type="NCBI Taxonomy" id="3133425"/>
    <lineage>
        <taxon>Bacteria</taxon>
        <taxon>Pseudomonadati</taxon>
        <taxon>Pseudomonadota</taxon>
        <taxon>Gammaproteobacteria</taxon>
        <taxon>Oceanospirillales</taxon>
        <taxon>Oceanospirillaceae</taxon>
        <taxon>Oceanobacter</taxon>
    </lineage>
</organism>
<evidence type="ECO:0000313" key="3">
    <source>
        <dbReference type="EMBL" id="MFK4754432.1"/>
    </source>
</evidence>
<comment type="caution">
    <text evidence="3">The sequence shown here is derived from an EMBL/GenBank/DDBJ whole genome shotgun (WGS) entry which is preliminary data.</text>
</comment>
<dbReference type="Gene3D" id="3.40.50.1820">
    <property type="entry name" value="alpha/beta hydrolase"/>
    <property type="match status" value="1"/>
</dbReference>
<dbReference type="EMBL" id="JBBKTX010000030">
    <property type="protein sequence ID" value="MFK4754432.1"/>
    <property type="molecule type" value="Genomic_DNA"/>
</dbReference>
<dbReference type="PANTHER" id="PTHR43433:SF1">
    <property type="entry name" value="BLL5160 PROTEIN"/>
    <property type="match status" value="1"/>
</dbReference>
<dbReference type="GO" id="GO:0016787">
    <property type="term" value="F:hydrolase activity"/>
    <property type="evidence" value="ECO:0007669"/>
    <property type="project" value="UniProtKB-KW"/>
</dbReference>
<feature type="domain" description="AB hydrolase-1" evidence="2">
    <location>
        <begin position="29"/>
        <end position="261"/>
    </location>
</feature>
<accession>A0ABW8NNK0</accession>
<reference evidence="3 4" key="1">
    <citation type="submission" date="2024-03" db="EMBL/GenBank/DDBJ databases">
        <title>High-quality draft genome sequence of Oceanobacter sp. wDCs-4.</title>
        <authorList>
            <person name="Dong C."/>
        </authorList>
    </citation>
    <scope>NUCLEOTIDE SEQUENCE [LARGE SCALE GENOMIC DNA]</scope>
    <source>
        <strain evidence="4">wDCs-4</strain>
    </source>
</reference>
<dbReference type="InterPro" id="IPR050471">
    <property type="entry name" value="AB_hydrolase"/>
</dbReference>
<feature type="region of interest" description="Disordered" evidence="1">
    <location>
        <begin position="1"/>
        <end position="22"/>
    </location>
</feature>
<proteinExistence type="predicted"/>
<keyword evidence="3" id="KW-0378">Hydrolase</keyword>
<feature type="compositionally biased region" description="Low complexity" evidence="1">
    <location>
        <begin position="7"/>
        <end position="17"/>
    </location>
</feature>
<evidence type="ECO:0000256" key="1">
    <source>
        <dbReference type="SAM" id="MobiDB-lite"/>
    </source>
</evidence>
<dbReference type="SUPFAM" id="SSF53474">
    <property type="entry name" value="alpha/beta-Hydrolases"/>
    <property type="match status" value="1"/>
</dbReference>
<gene>
    <name evidence="3" type="ORF">WG929_18660</name>
</gene>
<dbReference type="InterPro" id="IPR000073">
    <property type="entry name" value="AB_hydrolase_1"/>
</dbReference>
<keyword evidence="4" id="KW-1185">Reference proteome</keyword>
<dbReference type="InterPro" id="IPR029058">
    <property type="entry name" value="AB_hydrolase_fold"/>
</dbReference>
<sequence length="278" mass="31186">MMQAPRSSSAFTATSTSGKQHLQPGRTCVLLRGLIRSRHHWSHFPQLLNQRPSVHQVILPELAGNGERSLEATPATLHDMMEDLRQQTRQLLPESPPKLTLIAISMGGMIATEWASCYPQEIAELHLINTSFGRFSAPWQRMRPRALTRLLRATPGLIRDPAALEAPIMELTLNHPAIQHQQLQDWQDFSRAHPMTLTNIAIQIRAASRYQGTAQSPCQRAFIYTSLNDQLVSAQCSQAIAKHWNKPLWEHPSAGHDLPLDDGTWLAECFDHTARPAA</sequence>
<name>A0ABW8NNK0_9GAMM</name>
<evidence type="ECO:0000259" key="2">
    <source>
        <dbReference type="Pfam" id="PF00561"/>
    </source>
</evidence>